<feature type="transmembrane region" description="Helical" evidence="6">
    <location>
        <begin position="428"/>
        <end position="448"/>
    </location>
</feature>
<dbReference type="EMBL" id="LN714487">
    <property type="protein sequence ID" value="CEL70708.1"/>
    <property type="molecule type" value="Genomic_DNA"/>
</dbReference>
<feature type="transmembrane region" description="Helical" evidence="6">
    <location>
        <begin position="1229"/>
        <end position="1249"/>
    </location>
</feature>
<feature type="transmembrane region" description="Helical" evidence="6">
    <location>
        <begin position="460"/>
        <end position="486"/>
    </location>
</feature>
<feature type="region of interest" description="Disordered" evidence="5">
    <location>
        <begin position="1395"/>
        <end position="1418"/>
    </location>
</feature>
<dbReference type="InterPro" id="IPR051223">
    <property type="entry name" value="Polycystin"/>
</dbReference>
<feature type="transmembrane region" description="Helical" evidence="6">
    <location>
        <begin position="644"/>
        <end position="666"/>
    </location>
</feature>
<dbReference type="PANTHER" id="PTHR10877:SF197">
    <property type="entry name" value="POLYCYSTIC KIDNEY DISEASE PROTEIN 1-LIKE 2"/>
    <property type="match status" value="1"/>
</dbReference>
<evidence type="ECO:0000256" key="1">
    <source>
        <dbReference type="ARBA" id="ARBA00004141"/>
    </source>
</evidence>
<dbReference type="Pfam" id="PF08016">
    <property type="entry name" value="PKD_channel"/>
    <property type="match status" value="2"/>
</dbReference>
<keyword evidence="2 6" id="KW-0812">Transmembrane</keyword>
<feature type="transmembrane region" description="Helical" evidence="6">
    <location>
        <begin position="838"/>
        <end position="860"/>
    </location>
</feature>
<gene>
    <name evidence="8" type="ORF">BN1204_063880</name>
</gene>
<proteinExistence type="predicted"/>
<feature type="transmembrane region" description="Helical" evidence="6">
    <location>
        <begin position="1303"/>
        <end position="1324"/>
    </location>
</feature>
<evidence type="ECO:0000256" key="4">
    <source>
        <dbReference type="ARBA" id="ARBA00023136"/>
    </source>
</evidence>
<accession>A0A0F7UL68</accession>
<feature type="transmembrane region" description="Helical" evidence="6">
    <location>
        <begin position="1331"/>
        <end position="1353"/>
    </location>
</feature>
<dbReference type="PANTHER" id="PTHR10877">
    <property type="entry name" value="POLYCYSTIN FAMILY MEMBER"/>
    <property type="match status" value="1"/>
</dbReference>
<reference evidence="8" key="1">
    <citation type="journal article" date="2015" name="PLoS ONE">
        <title>Comprehensive Evaluation of Toxoplasma gondii VEG and Neospora caninum LIV Genomes with Tachyzoite Stage Transcriptome and Proteome Defines Novel Transcript Features.</title>
        <authorList>
            <person name="Ramaprasad A."/>
            <person name="Mourier T."/>
            <person name="Naeem R."/>
            <person name="Malas T.B."/>
            <person name="Moussa E."/>
            <person name="Panigrahi A."/>
            <person name="Vermont S.J."/>
            <person name="Otto T.D."/>
            <person name="Wastling J."/>
            <person name="Pain A."/>
        </authorList>
    </citation>
    <scope>NUCLEOTIDE SEQUENCE</scope>
    <source>
        <strain evidence="8">Liverpool</strain>
    </source>
</reference>
<comment type="subcellular location">
    <subcellularLocation>
        <location evidence="1">Membrane</location>
        <topology evidence="1">Multi-pass membrane protein</topology>
    </subcellularLocation>
</comment>
<feature type="transmembrane region" description="Helical" evidence="6">
    <location>
        <begin position="614"/>
        <end position="632"/>
    </location>
</feature>
<evidence type="ECO:0000256" key="3">
    <source>
        <dbReference type="ARBA" id="ARBA00022989"/>
    </source>
</evidence>
<dbReference type="GO" id="GO:0016020">
    <property type="term" value="C:membrane"/>
    <property type="evidence" value="ECO:0007669"/>
    <property type="project" value="UniProtKB-SubCell"/>
</dbReference>
<feature type="transmembrane region" description="Helical" evidence="6">
    <location>
        <begin position="1129"/>
        <end position="1159"/>
    </location>
</feature>
<feature type="domain" description="Polycystin cation channel PKD1/PKD2" evidence="7">
    <location>
        <begin position="1215"/>
        <end position="1356"/>
    </location>
</feature>
<feature type="domain" description="Polycystin cation channel PKD1/PKD2" evidence="7">
    <location>
        <begin position="529"/>
        <end position="671"/>
    </location>
</feature>
<feature type="compositionally biased region" description="Pro residues" evidence="5">
    <location>
        <begin position="1395"/>
        <end position="1412"/>
    </location>
</feature>
<feature type="transmembrane region" description="Helical" evidence="6">
    <location>
        <begin position="146"/>
        <end position="164"/>
    </location>
</feature>
<dbReference type="Gene3D" id="1.10.287.70">
    <property type="match status" value="1"/>
</dbReference>
<protein>
    <recommendedName>
        <fullName evidence="7">Polycystin cation channel PKD1/PKD2 domain-containing protein</fullName>
    </recommendedName>
</protein>
<evidence type="ECO:0000256" key="6">
    <source>
        <dbReference type="SAM" id="Phobius"/>
    </source>
</evidence>
<feature type="transmembrane region" description="Helical" evidence="6">
    <location>
        <begin position="536"/>
        <end position="553"/>
    </location>
</feature>
<feature type="transmembrane region" description="Helical" evidence="6">
    <location>
        <begin position="574"/>
        <end position="602"/>
    </location>
</feature>
<evidence type="ECO:0000256" key="5">
    <source>
        <dbReference type="SAM" id="MobiDB-lite"/>
    </source>
</evidence>
<feature type="transmembrane region" description="Helical" evidence="6">
    <location>
        <begin position="1269"/>
        <end position="1291"/>
    </location>
</feature>
<keyword evidence="3 6" id="KW-1133">Transmembrane helix</keyword>
<evidence type="ECO:0000313" key="8">
    <source>
        <dbReference type="EMBL" id="CEL70708.1"/>
    </source>
</evidence>
<evidence type="ECO:0000256" key="2">
    <source>
        <dbReference type="ARBA" id="ARBA00022692"/>
    </source>
</evidence>
<sequence>MRPMPPVLAAKAVNKLKPIPPSQPYHVPLRELPYVPVEAPAPAPAAPEPVQVRVEAAPAPQEIELQEAVSLPVVREKKVREKKARAKEELQDPAKLDVGEVIRNQKSLSRREVYRRRLFPVSFEYAAGQVSEGDIILGRRPNIVEALAYVLFLVAFILFVAANAEVPLVHSTNSSLQEILAATQVPSGSAFNTWSSLAAETDAAVAELTVKGSEALFLSLQSLRTKADVASWLRHGLFGLPSFPNIGKNVICGPCVRLTVRRLNFTETTSAIGYTEVWPVDSVSATGSLSTSSMQLTGISERLGGTTADAGARLQWTYTAYPVQSTKTFQGQGGYAETICGANADAMLQKLSQNQPLSRYPPWFLPNGLIGSRHTVTVVADFLSVNPESFSTSYTYIPFQFTSAGTLLPVRVWSQTALSSAGRSSAGLRYGCLAASVVFLLAYLWFLYLKVREVHGFRPFIYDFWNCFAVAHLALVLLTFLFFLLASLVSSVPGASSQVGQDGVAIAQSEWLTADLSETLNEKASAVATVATMSQLFWTVAAIAVFCGCILMIRYLQVWGGAAAKTMDWTLKRLLLPLLMCMCFMLVVLLVFVAIGNIAFGVDNRAFAGFYESLTSSAAFLLGGTVGNFDVYDIVANHRFFAGLYFGPLFILFSFLCFNILVALVLKTYDSCAEEVETSVKKQTKKESEFQPTRLDRWVHALSGFRKQLQSSIASMKSKEKIVDLASECSDEEKVTDSGDEPPQYPAWMWQSMGLPNPYTKEGWIDPHAWSEYQQMYGAWGDCSFQQAGAAMQGAGWMNADEYYYMQSAAAKNAQMPELDKIHRVVHYQQTVDRETSWHKLACVAFLAVLVVVVSSQLMVSSALDLRKSVDAALGRTTWIPLPQSYIFDDQSLGLQPLTLTVLEPPRPFSAIRSVDDVHAWLGSETGLFYLLRNTTPTDFWSQIFATNATAADGGASRPFLVNSWATLPLPYSVRLRVNLSTASNYPLELQFVAADAVSFDLFLDSSWSDATLLSVLKGLQTNRLIRSVCASLEIAFVFYSNFDSRNQLSLTTLRFEIASGGTVKTTLDVPSMVLRPYDAQHGGLPIILQSFVALMVFLCVCAGLYSLFKFFRDNPFQHMGVRSLCYRFFLFFFDNLFNLLDLVLLVLFIVAILCWTSFAFHGVQHIYFSTSGTGFATSASASSDASPADSSVAARALSAASGVSQQELYTELNAFYSSLSAAHSLLEVYAQLCGGLVILAFLRTLRLFEKRKRMVVLFFTVTEASQHLLFMFFTLVAVYVGVVFTCYLSFGTVVAGFASVRASFVSGLLLLVGCMPLSDLFAANKAVAGLFLFPSLFLVNLVFLALFLSVLLRSFAFRLGEVESAEALLGAPPRTLGQSVKVFFKELVCKFERPPPPSAPPPPPAPSPPAPAAAFPGLRGDDEESLDEFAAIREFDEQARAMRRRPLKVADVPKETMTTQLTDAQWARLAPKVRDWAVVEAGEFADLFRRLCVQSELAGAQKIAFVQQTEKKYFEQISALAKEVQQQEAHLSHRLAVYKNNLFIEQQKLATYTTYLEQALEERKSEAEMLRREFELVKAQTEDPAEPHGRARKNR</sequence>
<feature type="transmembrane region" description="Helical" evidence="6">
    <location>
        <begin position="1087"/>
        <end position="1109"/>
    </location>
</feature>
<name>A0A0F7UL68_NEOCL</name>
<evidence type="ECO:0000259" key="7">
    <source>
        <dbReference type="Pfam" id="PF08016"/>
    </source>
</evidence>
<dbReference type="InterPro" id="IPR013122">
    <property type="entry name" value="PKD1_2_channel"/>
</dbReference>
<keyword evidence="4 6" id="KW-0472">Membrane</keyword>
<organism evidence="8">
    <name type="scientific">Neospora caninum (strain Liverpool)</name>
    <dbReference type="NCBI Taxonomy" id="572307"/>
    <lineage>
        <taxon>Eukaryota</taxon>
        <taxon>Sar</taxon>
        <taxon>Alveolata</taxon>
        <taxon>Apicomplexa</taxon>
        <taxon>Conoidasida</taxon>
        <taxon>Coccidia</taxon>
        <taxon>Eucoccidiorida</taxon>
        <taxon>Eimeriorina</taxon>
        <taxon>Sarcocystidae</taxon>
        <taxon>Neospora</taxon>
    </lineage>
</organism>